<dbReference type="InterPro" id="IPR029052">
    <property type="entry name" value="Metallo-depent_PP-like"/>
</dbReference>
<evidence type="ECO:0000313" key="3">
    <source>
        <dbReference type="EMBL" id="QZO00755.1"/>
    </source>
</evidence>
<evidence type="ECO:0000313" key="4">
    <source>
        <dbReference type="Proteomes" id="UP000825701"/>
    </source>
</evidence>
<feature type="domain" description="PhoD-like phosphatase metallophosphatase" evidence="1">
    <location>
        <begin position="153"/>
        <end position="568"/>
    </location>
</feature>
<dbReference type="KEGG" id="cmet:K6K41_03465"/>
<proteinExistence type="predicted"/>
<protein>
    <submittedName>
        <fullName evidence="3">Alkaline phosphatase D family protein</fullName>
    </submittedName>
</protein>
<accession>A0A9E6UQC0</accession>
<reference evidence="3" key="1">
    <citation type="submission" date="2021-08" db="EMBL/GenBank/DDBJ databases">
        <authorList>
            <person name="Zhang H."/>
            <person name="Xu M."/>
            <person name="Yu Z."/>
            <person name="Yang L."/>
            <person name="Cai Y."/>
        </authorList>
    </citation>
    <scope>NUCLEOTIDE SEQUENCE</scope>
    <source>
        <strain evidence="3">CHL1</strain>
    </source>
</reference>
<gene>
    <name evidence="3" type="ORF">K6K41_03465</name>
</gene>
<evidence type="ECO:0000259" key="1">
    <source>
        <dbReference type="Pfam" id="PF09423"/>
    </source>
</evidence>
<dbReference type="InterPro" id="IPR038607">
    <property type="entry name" value="PhoD-like_sf"/>
</dbReference>
<dbReference type="SUPFAM" id="SSF56300">
    <property type="entry name" value="Metallo-dependent phosphatases"/>
    <property type="match status" value="1"/>
</dbReference>
<dbReference type="Proteomes" id="UP000825701">
    <property type="component" value="Chromosome"/>
</dbReference>
<dbReference type="PANTHER" id="PTHR43606">
    <property type="entry name" value="PHOSPHATASE, PUTATIVE (AFU_ORTHOLOGUE AFUA_6G08710)-RELATED"/>
    <property type="match status" value="1"/>
</dbReference>
<dbReference type="CDD" id="cd07389">
    <property type="entry name" value="MPP_PhoD"/>
    <property type="match status" value="1"/>
</dbReference>
<sequence>MTRDDDHGHGPAGPALSRRDALRLTLAAGVSATSITMLVTDPAEAAKSGPFLHGVASGDPKAGRVVIWTRVTKADASSPIPVKWTLSSDAAMRRTVKEGTTEANAERDFTVKVDVKGLEPGETYYYRFEADGAASPVGRTKTLPVGKVKQLRLAAVSCSNFELGFFNAYREIARYDDLDAVLHLGDYIYEYGPGLEGYTTPAAALGLVPKPRDKKLEPREEIIALEQYRARHALYKTDRDLQKLHARNAVINIWDDHEVANDAWKGGAENHDPETEGDYQARKAAGIRAFYEWLPIREPADGDPLDPDTGNPDDLYRVFDFGDLARLVMIDTRQAGRDQQLAAPALIDVYSGVAPQGPFPKDVRGGGKPRQLLGGRQANWVDRRITEADQTWQLIGNQVLMFYQASPDIGASSLLSLPQRLALLADLDRVGGAGFGDQIAALGAAGLPFPLAADAWTGYPTARLAMLETLAKAPNPVVLTGDSHNAWTANLVQPSAEGPKPVAPEFGGTSVSSPGYEQYLLNTAPEVIAALFVESSAKRPTIDQLIYAEQRRRGFMLIEARPKAVTVDHVFVSTVFDRTYVTETVRFRVKAGERAARPVD</sequence>
<dbReference type="InterPro" id="IPR032093">
    <property type="entry name" value="PhoD_N"/>
</dbReference>
<dbReference type="Gene3D" id="2.60.40.380">
    <property type="entry name" value="Purple acid phosphatase-like, N-terminal"/>
    <property type="match status" value="1"/>
</dbReference>
<dbReference type="Pfam" id="PF09423">
    <property type="entry name" value="PhoD"/>
    <property type="match status" value="1"/>
</dbReference>
<dbReference type="InterPro" id="IPR052900">
    <property type="entry name" value="Phospholipid_Metab_Enz"/>
</dbReference>
<keyword evidence="4" id="KW-1185">Reference proteome</keyword>
<dbReference type="PANTHER" id="PTHR43606:SF7">
    <property type="entry name" value="PHOSPHATASE, PUTATIVE (AFU_ORTHOLOGUE AFUA_6G08710)-RELATED"/>
    <property type="match status" value="1"/>
</dbReference>
<dbReference type="Gene3D" id="3.60.21.70">
    <property type="entry name" value="PhoD-like phosphatase"/>
    <property type="match status" value="1"/>
</dbReference>
<feature type="domain" description="Phospholipase D N-terminal" evidence="2">
    <location>
        <begin position="53"/>
        <end position="142"/>
    </location>
</feature>
<organism evidence="3 4">
    <name type="scientific">Chenggangzhangella methanolivorans</name>
    <dbReference type="NCBI Taxonomy" id="1437009"/>
    <lineage>
        <taxon>Bacteria</taxon>
        <taxon>Pseudomonadati</taxon>
        <taxon>Pseudomonadota</taxon>
        <taxon>Alphaproteobacteria</taxon>
        <taxon>Hyphomicrobiales</taxon>
        <taxon>Methylopilaceae</taxon>
        <taxon>Chenggangzhangella</taxon>
    </lineage>
</organism>
<dbReference type="RefSeq" id="WP_261403939.1">
    <property type="nucleotide sequence ID" value="NZ_CP081869.1"/>
</dbReference>
<dbReference type="InterPro" id="IPR006311">
    <property type="entry name" value="TAT_signal"/>
</dbReference>
<dbReference type="Pfam" id="PF16655">
    <property type="entry name" value="PhoD_N"/>
    <property type="match status" value="1"/>
</dbReference>
<name>A0A9E6UQC0_9HYPH</name>
<dbReference type="PROSITE" id="PS51318">
    <property type="entry name" value="TAT"/>
    <property type="match status" value="1"/>
</dbReference>
<dbReference type="InterPro" id="IPR018946">
    <property type="entry name" value="PhoD-like_MPP"/>
</dbReference>
<dbReference type="EMBL" id="CP081869">
    <property type="protein sequence ID" value="QZO00755.1"/>
    <property type="molecule type" value="Genomic_DNA"/>
</dbReference>
<evidence type="ECO:0000259" key="2">
    <source>
        <dbReference type="Pfam" id="PF16655"/>
    </source>
</evidence>
<dbReference type="AlphaFoldDB" id="A0A9E6UQC0"/>